<reference evidence="1 2" key="1">
    <citation type="submission" date="2019-06" db="EMBL/GenBank/DDBJ databases">
        <authorList>
            <person name="Li J."/>
        </authorList>
    </citation>
    <scope>NUCLEOTIDE SEQUENCE [LARGE SCALE GENOMIC DNA]</scope>
    <source>
        <strain evidence="1 2">CGMCC 1.8012</strain>
    </source>
</reference>
<comment type="caution">
    <text evidence="1">The sequence shown here is derived from an EMBL/GenBank/DDBJ whole genome shotgun (WGS) entry which is preliminary data.</text>
</comment>
<name>A0A5C4R2C9_9RHOB</name>
<proteinExistence type="predicted"/>
<dbReference type="EMBL" id="VDDC01000038">
    <property type="protein sequence ID" value="TNH38086.1"/>
    <property type="molecule type" value="Genomic_DNA"/>
</dbReference>
<sequence length="69" mass="7625">MNTNTDRMLIAETDEQGSVVCVWRADHGKRPRPVADPVTCVKMLDSFGIFGASRDAVRLWLMSSDAEVA</sequence>
<dbReference type="AlphaFoldDB" id="A0A5C4R2C9"/>
<evidence type="ECO:0000313" key="1">
    <source>
        <dbReference type="EMBL" id="TNH38086.1"/>
    </source>
</evidence>
<organism evidence="1 2">
    <name type="scientific">Paracoccus haeundaensis</name>
    <dbReference type="NCBI Taxonomy" id="225362"/>
    <lineage>
        <taxon>Bacteria</taxon>
        <taxon>Pseudomonadati</taxon>
        <taxon>Pseudomonadota</taxon>
        <taxon>Alphaproteobacteria</taxon>
        <taxon>Rhodobacterales</taxon>
        <taxon>Paracoccaceae</taxon>
        <taxon>Paracoccus</taxon>
    </lineage>
</organism>
<protein>
    <submittedName>
        <fullName evidence="1">Uncharacterized protein</fullName>
    </submittedName>
</protein>
<keyword evidence="2" id="KW-1185">Reference proteome</keyword>
<dbReference type="Proteomes" id="UP000304880">
    <property type="component" value="Unassembled WGS sequence"/>
</dbReference>
<dbReference type="RefSeq" id="WP_139599388.1">
    <property type="nucleotide sequence ID" value="NZ_VDDC01000038.1"/>
</dbReference>
<gene>
    <name evidence="1" type="ORF">FHD67_16725</name>
</gene>
<evidence type="ECO:0000313" key="2">
    <source>
        <dbReference type="Proteomes" id="UP000304880"/>
    </source>
</evidence>
<accession>A0A5C4R2C9</accession>